<sequence>MGKENSLVPADIRMYTREEVADMIGCHKDNVVMLSEVGCLKAIRIGRRYMFSYEAIKQFQHDYEGLDVSNRTKAIESFKKVHDLDKNALVL</sequence>
<dbReference type="SUPFAM" id="SSF46955">
    <property type="entry name" value="Putative DNA-binding domain"/>
    <property type="match status" value="1"/>
</dbReference>
<comment type="caution">
    <text evidence="1">The sequence shown here is derived from an EMBL/GenBank/DDBJ whole genome shotgun (WGS) entry which is preliminary data.</text>
</comment>
<evidence type="ECO:0000313" key="1">
    <source>
        <dbReference type="EMBL" id="MBC6011171.1"/>
    </source>
</evidence>
<dbReference type="InterPro" id="IPR010093">
    <property type="entry name" value="SinI_DNA-bd"/>
</dbReference>
<reference evidence="1 2" key="1">
    <citation type="submission" date="2020-08" db="EMBL/GenBank/DDBJ databases">
        <authorList>
            <person name="Liu C."/>
            <person name="Sun Q."/>
        </authorList>
    </citation>
    <scope>NUCLEOTIDE SEQUENCE [LARGE SCALE GENOMIC DNA]</scope>
    <source>
        <strain evidence="1 2">L34</strain>
    </source>
</reference>
<dbReference type="InterPro" id="IPR009061">
    <property type="entry name" value="DNA-bd_dom_put_sf"/>
</dbReference>
<protein>
    <submittedName>
        <fullName evidence="1">Excisionase family DNA-binding protein</fullName>
    </submittedName>
</protein>
<dbReference type="NCBIfam" id="TIGR01764">
    <property type="entry name" value="excise"/>
    <property type="match status" value="1"/>
</dbReference>
<evidence type="ECO:0000313" key="2">
    <source>
        <dbReference type="Proteomes" id="UP000649075"/>
    </source>
</evidence>
<dbReference type="EMBL" id="JACRWH010000001">
    <property type="protein sequence ID" value="MBC6011171.1"/>
    <property type="molecule type" value="Genomic_DNA"/>
</dbReference>
<organism evidence="1 2">
    <name type="scientific">Holdemanella hominis</name>
    <dbReference type="NCBI Taxonomy" id="2764327"/>
    <lineage>
        <taxon>Bacteria</taxon>
        <taxon>Bacillati</taxon>
        <taxon>Bacillota</taxon>
        <taxon>Erysipelotrichia</taxon>
        <taxon>Erysipelotrichales</taxon>
        <taxon>Erysipelotrichaceae</taxon>
        <taxon>Holdemanella</taxon>
    </lineage>
</organism>
<keyword evidence="2" id="KW-1185">Reference proteome</keyword>
<accession>A0ABR7KFE3</accession>
<dbReference type="Proteomes" id="UP000649075">
    <property type="component" value="Unassembled WGS sequence"/>
</dbReference>
<keyword evidence="1" id="KW-0238">DNA-binding</keyword>
<dbReference type="GO" id="GO:0003677">
    <property type="term" value="F:DNA binding"/>
    <property type="evidence" value="ECO:0007669"/>
    <property type="project" value="UniProtKB-KW"/>
</dbReference>
<proteinExistence type="predicted"/>
<dbReference type="RefSeq" id="WP_186998294.1">
    <property type="nucleotide sequence ID" value="NZ_JACRWH010000001.1"/>
</dbReference>
<gene>
    <name evidence="1" type="ORF">H8911_00130</name>
</gene>
<name>A0ABR7KFE3_9FIRM</name>